<sequence>MHQPTTIHWIAVKRILSYIKATHFHGLFYQSSSSCLIAYSDIDYVVDRNDRRSTGGYCIYIDSNLVAWSSKKQKGVSHSSTEAKYRQLTQTTATLSWFRSLFRDLRLSLACP</sequence>
<comment type="caution">
    <text evidence="1">The sequence shown here is derived from an EMBL/GenBank/DDBJ whole genome shotgun (WGS) entry which is preliminary data.</text>
</comment>
<name>A0AAD4WVA5_PRUDU</name>
<reference evidence="1 2" key="1">
    <citation type="journal article" date="2022" name="G3 (Bethesda)">
        <title>Whole-genome sequence and methylome profiling of the almond [Prunus dulcis (Mill.) D.A. Webb] cultivar 'Nonpareil'.</title>
        <authorList>
            <person name="D'Amico-Willman K.M."/>
            <person name="Ouma W.Z."/>
            <person name="Meulia T."/>
            <person name="Sideli G.M."/>
            <person name="Gradziel T.M."/>
            <person name="Fresnedo-Ramirez J."/>
        </authorList>
    </citation>
    <scope>NUCLEOTIDE SEQUENCE [LARGE SCALE GENOMIC DNA]</scope>
    <source>
        <strain evidence="1">Clone GOH B32 T37-40</strain>
    </source>
</reference>
<evidence type="ECO:0000313" key="1">
    <source>
        <dbReference type="EMBL" id="KAI5349976.1"/>
    </source>
</evidence>
<evidence type="ECO:0000313" key="2">
    <source>
        <dbReference type="Proteomes" id="UP001054821"/>
    </source>
</evidence>
<protein>
    <recommendedName>
        <fullName evidence="3">Transposable element protein</fullName>
    </recommendedName>
</protein>
<keyword evidence="2" id="KW-1185">Reference proteome</keyword>
<dbReference type="EMBL" id="JAJFAZ020000001">
    <property type="protein sequence ID" value="KAI5349976.1"/>
    <property type="molecule type" value="Genomic_DNA"/>
</dbReference>
<dbReference type="PANTHER" id="PTHR11439">
    <property type="entry name" value="GAG-POL-RELATED RETROTRANSPOSON"/>
    <property type="match status" value="1"/>
</dbReference>
<accession>A0AAD4WVA5</accession>
<dbReference type="AlphaFoldDB" id="A0AAD4WVA5"/>
<evidence type="ECO:0008006" key="3">
    <source>
        <dbReference type="Google" id="ProtNLM"/>
    </source>
</evidence>
<gene>
    <name evidence="1" type="ORF">L3X38_002867</name>
</gene>
<dbReference type="Proteomes" id="UP001054821">
    <property type="component" value="Chromosome 1"/>
</dbReference>
<dbReference type="CDD" id="cd09272">
    <property type="entry name" value="RNase_HI_RT_Ty1"/>
    <property type="match status" value="1"/>
</dbReference>
<proteinExistence type="predicted"/>
<dbReference type="PANTHER" id="PTHR11439:SF455">
    <property type="entry name" value="RLK (RECEPTOR-LIKE PROTEIN KINASE) 8, PUTATIVE-RELATED"/>
    <property type="match status" value="1"/>
</dbReference>
<organism evidence="1 2">
    <name type="scientific">Prunus dulcis</name>
    <name type="common">Almond</name>
    <name type="synonym">Amygdalus dulcis</name>
    <dbReference type="NCBI Taxonomy" id="3755"/>
    <lineage>
        <taxon>Eukaryota</taxon>
        <taxon>Viridiplantae</taxon>
        <taxon>Streptophyta</taxon>
        <taxon>Embryophyta</taxon>
        <taxon>Tracheophyta</taxon>
        <taxon>Spermatophyta</taxon>
        <taxon>Magnoliopsida</taxon>
        <taxon>eudicotyledons</taxon>
        <taxon>Gunneridae</taxon>
        <taxon>Pentapetalae</taxon>
        <taxon>rosids</taxon>
        <taxon>fabids</taxon>
        <taxon>Rosales</taxon>
        <taxon>Rosaceae</taxon>
        <taxon>Amygdaloideae</taxon>
        <taxon>Amygdaleae</taxon>
        <taxon>Prunus</taxon>
    </lineage>
</organism>